<name>A0A0V1MDF2_9BILA</name>
<organism evidence="1 2">
    <name type="scientific">Trichinella papuae</name>
    <dbReference type="NCBI Taxonomy" id="268474"/>
    <lineage>
        <taxon>Eukaryota</taxon>
        <taxon>Metazoa</taxon>
        <taxon>Ecdysozoa</taxon>
        <taxon>Nematoda</taxon>
        <taxon>Enoplea</taxon>
        <taxon>Dorylaimia</taxon>
        <taxon>Trichinellida</taxon>
        <taxon>Trichinellidae</taxon>
        <taxon>Trichinella</taxon>
    </lineage>
</organism>
<evidence type="ECO:0000313" key="1">
    <source>
        <dbReference type="EMBL" id="KRZ69947.1"/>
    </source>
</evidence>
<comment type="caution">
    <text evidence="1">The sequence shown here is derived from an EMBL/GenBank/DDBJ whole genome shotgun (WGS) entry which is preliminary data.</text>
</comment>
<dbReference type="EMBL" id="JYDO01000124">
    <property type="protein sequence ID" value="KRZ69951.1"/>
    <property type="molecule type" value="Genomic_DNA"/>
</dbReference>
<accession>A0A0V1MDF2</accession>
<dbReference type="AlphaFoldDB" id="A0A0V1MDF2"/>
<dbReference type="EMBL" id="JYDO01000124">
    <property type="protein sequence ID" value="KRZ69947.1"/>
    <property type="molecule type" value="Genomic_DNA"/>
</dbReference>
<dbReference type="Proteomes" id="UP000054843">
    <property type="component" value="Unassembled WGS sequence"/>
</dbReference>
<sequence length="133" mass="15180">MHDCMRIAYRLMKEADYTNGNSVAFGILCLCKGAFACYTILDFIICLPIIALIRILFFFPLVNIRSNMTDNGEQVRQVELICFFSIEDASYFIQCNICIHRVRSTVDTCTAIPVHHMDLILLESSGEVDWSID</sequence>
<keyword evidence="2" id="KW-1185">Reference proteome</keyword>
<evidence type="ECO:0000313" key="2">
    <source>
        <dbReference type="Proteomes" id="UP000054843"/>
    </source>
</evidence>
<proteinExistence type="predicted"/>
<reference evidence="1 2" key="1">
    <citation type="submission" date="2015-01" db="EMBL/GenBank/DDBJ databases">
        <title>Evolution of Trichinella species and genotypes.</title>
        <authorList>
            <person name="Korhonen P.K."/>
            <person name="Edoardo P."/>
            <person name="Giuseppe L.R."/>
            <person name="Gasser R.B."/>
        </authorList>
    </citation>
    <scope>NUCLEOTIDE SEQUENCE [LARGE SCALE GENOMIC DNA]</scope>
    <source>
        <strain evidence="1">ISS1980</strain>
    </source>
</reference>
<protein>
    <submittedName>
        <fullName evidence="1">Uncharacterized protein</fullName>
    </submittedName>
</protein>
<gene>
    <name evidence="1" type="ORF">T10_5228</name>
</gene>